<dbReference type="EMBL" id="CM003377">
    <property type="protein sequence ID" value="KOM48255.1"/>
    <property type="molecule type" value="Genomic_DNA"/>
</dbReference>
<protein>
    <submittedName>
        <fullName evidence="1">Uncharacterized protein</fullName>
    </submittedName>
</protein>
<proteinExistence type="predicted"/>
<dbReference type="Gramene" id="KOM48255">
    <property type="protein sequence ID" value="KOM48255"/>
    <property type="gene ID" value="LR48_Vigan07g195900"/>
</dbReference>
<reference evidence="2" key="1">
    <citation type="journal article" date="2015" name="Proc. Natl. Acad. Sci. U.S.A.">
        <title>Genome sequencing of adzuki bean (Vigna angularis) provides insight into high starch and low fat accumulation and domestication.</title>
        <authorList>
            <person name="Yang K."/>
            <person name="Tian Z."/>
            <person name="Chen C."/>
            <person name="Luo L."/>
            <person name="Zhao B."/>
            <person name="Wang Z."/>
            <person name="Yu L."/>
            <person name="Li Y."/>
            <person name="Sun Y."/>
            <person name="Li W."/>
            <person name="Chen Y."/>
            <person name="Li Y."/>
            <person name="Zhang Y."/>
            <person name="Ai D."/>
            <person name="Zhao J."/>
            <person name="Shang C."/>
            <person name="Ma Y."/>
            <person name="Wu B."/>
            <person name="Wang M."/>
            <person name="Gao L."/>
            <person name="Sun D."/>
            <person name="Zhang P."/>
            <person name="Guo F."/>
            <person name="Wang W."/>
            <person name="Li Y."/>
            <person name="Wang J."/>
            <person name="Varshney R.K."/>
            <person name="Wang J."/>
            <person name="Ling H.Q."/>
            <person name="Wan P."/>
        </authorList>
    </citation>
    <scope>NUCLEOTIDE SEQUENCE</scope>
    <source>
        <strain evidence="2">cv. Jingnong 6</strain>
    </source>
</reference>
<gene>
    <name evidence="1" type="ORF">LR48_Vigan07g195900</name>
</gene>
<dbReference type="Proteomes" id="UP000053144">
    <property type="component" value="Chromosome 7"/>
</dbReference>
<organism evidence="1 2">
    <name type="scientific">Phaseolus angularis</name>
    <name type="common">Azuki bean</name>
    <name type="synonym">Vigna angularis</name>
    <dbReference type="NCBI Taxonomy" id="3914"/>
    <lineage>
        <taxon>Eukaryota</taxon>
        <taxon>Viridiplantae</taxon>
        <taxon>Streptophyta</taxon>
        <taxon>Embryophyta</taxon>
        <taxon>Tracheophyta</taxon>
        <taxon>Spermatophyta</taxon>
        <taxon>Magnoliopsida</taxon>
        <taxon>eudicotyledons</taxon>
        <taxon>Gunneridae</taxon>
        <taxon>Pentapetalae</taxon>
        <taxon>rosids</taxon>
        <taxon>fabids</taxon>
        <taxon>Fabales</taxon>
        <taxon>Fabaceae</taxon>
        <taxon>Papilionoideae</taxon>
        <taxon>50 kb inversion clade</taxon>
        <taxon>NPAAA clade</taxon>
        <taxon>indigoferoid/millettioid clade</taxon>
        <taxon>Phaseoleae</taxon>
        <taxon>Vigna</taxon>
    </lineage>
</organism>
<accession>A0A0L9UZF9</accession>
<evidence type="ECO:0000313" key="1">
    <source>
        <dbReference type="EMBL" id="KOM48255.1"/>
    </source>
</evidence>
<dbReference type="AlphaFoldDB" id="A0A0L9UZF9"/>
<sequence length="235" mass="26087">MVIIYLWILEEQFALTKDIGCRRGRTSFDLSIPTLFYSVDFLLIGIRMIDEKFEVVVHHGGNLIEEVSIKYIDREIAYCDCAEVRVHTKVEVEVQNDVELVTEGKLVIEAKLVTEGKLVIEAKLLHTEGGVKVDTRSGLENHYSHHYPIPSTIIATKSPISSSIPSTITTIKSPIPSTITTIKSSIPSLIPSTITATRSPIPSATIANSRIHSIVSSTNEKEQVRYQNESSLDVL</sequence>
<name>A0A0L9UZF9_PHAAN</name>
<evidence type="ECO:0000313" key="2">
    <source>
        <dbReference type="Proteomes" id="UP000053144"/>
    </source>
</evidence>